<proteinExistence type="predicted"/>
<reference evidence="1 2" key="1">
    <citation type="journal article" date="2021" name="Hortic Res">
        <title>High-quality reference genome and annotation aids understanding of berry development for evergreen blueberry (Vaccinium darrowii).</title>
        <authorList>
            <person name="Yu J."/>
            <person name="Hulse-Kemp A.M."/>
            <person name="Babiker E."/>
            <person name="Staton M."/>
        </authorList>
    </citation>
    <scope>NUCLEOTIDE SEQUENCE [LARGE SCALE GENOMIC DNA]</scope>
    <source>
        <strain evidence="2">cv. NJ 8807/NJ 8810</strain>
        <tissue evidence="1">Young leaf</tissue>
    </source>
</reference>
<organism evidence="1 2">
    <name type="scientific">Vaccinium darrowii</name>
    <dbReference type="NCBI Taxonomy" id="229202"/>
    <lineage>
        <taxon>Eukaryota</taxon>
        <taxon>Viridiplantae</taxon>
        <taxon>Streptophyta</taxon>
        <taxon>Embryophyta</taxon>
        <taxon>Tracheophyta</taxon>
        <taxon>Spermatophyta</taxon>
        <taxon>Magnoliopsida</taxon>
        <taxon>eudicotyledons</taxon>
        <taxon>Gunneridae</taxon>
        <taxon>Pentapetalae</taxon>
        <taxon>asterids</taxon>
        <taxon>Ericales</taxon>
        <taxon>Ericaceae</taxon>
        <taxon>Vaccinioideae</taxon>
        <taxon>Vaccinieae</taxon>
        <taxon>Vaccinium</taxon>
    </lineage>
</organism>
<accession>A0ACB7XF34</accession>
<keyword evidence="2" id="KW-1185">Reference proteome</keyword>
<sequence length="143" mass="15567">MSIKSFSFLTLILLLVCTESFSAADDPHQDGNDLAKGLKAVSTGEELLDDDRLAFRFGGRKTLINHFKRPKTKETKGAAGTGTSKNSNDAAPRSDPEGNGCLNSDNQKSNGRILLSYEDEDVSGYVTYDADYDAPMHHPPKNN</sequence>
<dbReference type="Proteomes" id="UP000828048">
    <property type="component" value="Chromosome 10"/>
</dbReference>
<evidence type="ECO:0000313" key="1">
    <source>
        <dbReference type="EMBL" id="KAH7839257.1"/>
    </source>
</evidence>
<protein>
    <submittedName>
        <fullName evidence="1">Uncharacterized protein</fullName>
    </submittedName>
</protein>
<dbReference type="EMBL" id="CM037160">
    <property type="protein sequence ID" value="KAH7839257.1"/>
    <property type="molecule type" value="Genomic_DNA"/>
</dbReference>
<comment type="caution">
    <text evidence="1">The sequence shown here is derived from an EMBL/GenBank/DDBJ whole genome shotgun (WGS) entry which is preliminary data.</text>
</comment>
<gene>
    <name evidence="1" type="ORF">Vadar_001858</name>
</gene>
<name>A0ACB7XF34_9ERIC</name>
<evidence type="ECO:0000313" key="2">
    <source>
        <dbReference type="Proteomes" id="UP000828048"/>
    </source>
</evidence>